<name>A0ACB6QNL0_9PLEO</name>
<organism evidence="1 2">
    <name type="scientific">Lindgomyces ingoldianus</name>
    <dbReference type="NCBI Taxonomy" id="673940"/>
    <lineage>
        <taxon>Eukaryota</taxon>
        <taxon>Fungi</taxon>
        <taxon>Dikarya</taxon>
        <taxon>Ascomycota</taxon>
        <taxon>Pezizomycotina</taxon>
        <taxon>Dothideomycetes</taxon>
        <taxon>Pleosporomycetidae</taxon>
        <taxon>Pleosporales</taxon>
        <taxon>Lindgomycetaceae</taxon>
        <taxon>Lindgomyces</taxon>
    </lineage>
</organism>
<keyword evidence="2" id="KW-1185">Reference proteome</keyword>
<gene>
    <name evidence="1" type="ORF">BDR25DRAFT_357392</name>
</gene>
<protein>
    <submittedName>
        <fullName evidence="1">Uncharacterized protein</fullName>
    </submittedName>
</protein>
<comment type="caution">
    <text evidence="1">The sequence shown here is derived from an EMBL/GenBank/DDBJ whole genome shotgun (WGS) entry which is preliminary data.</text>
</comment>
<accession>A0ACB6QNL0</accession>
<dbReference type="EMBL" id="MU003515">
    <property type="protein sequence ID" value="KAF2468465.1"/>
    <property type="molecule type" value="Genomic_DNA"/>
</dbReference>
<evidence type="ECO:0000313" key="1">
    <source>
        <dbReference type="EMBL" id="KAF2468465.1"/>
    </source>
</evidence>
<evidence type="ECO:0000313" key="2">
    <source>
        <dbReference type="Proteomes" id="UP000799755"/>
    </source>
</evidence>
<sequence length="348" mass="38777">MSRIFELEYSDTITVYRLFSLAMTSHLLSGASTPPCLVTSSIFGGAQQAKLTSISETSFGMQCEIVCERPAAKVIFEGISFDPKSFRRNEQLTQGGHLAVHTVTVCETLLLAVYGRGADGAEGTEGIEGAEALGQSASKKAPVHYPMLRKRPVLLCTVQNTIFNSPVMDTVSNCKRFEQYSTPYSLKTTPLIYYPLVTRSLGAVAKADQAGSASVDCPTTKCRYPDFTSLTVCSRCEEETVRITGFNCTGFWSYSEGNTPCFHQRADKGFLKFYIDILVGNFELLKLERRMNGGILNDQRGAFETCKYNPFFLHVLQLDDGFHLAQLWLRNPYKRQKSKILRSYSLTN</sequence>
<reference evidence="1" key="1">
    <citation type="journal article" date="2020" name="Stud. Mycol.">
        <title>101 Dothideomycetes genomes: a test case for predicting lifestyles and emergence of pathogens.</title>
        <authorList>
            <person name="Haridas S."/>
            <person name="Albert R."/>
            <person name="Binder M."/>
            <person name="Bloem J."/>
            <person name="Labutti K."/>
            <person name="Salamov A."/>
            <person name="Andreopoulos B."/>
            <person name="Baker S."/>
            <person name="Barry K."/>
            <person name="Bills G."/>
            <person name="Bluhm B."/>
            <person name="Cannon C."/>
            <person name="Castanera R."/>
            <person name="Culley D."/>
            <person name="Daum C."/>
            <person name="Ezra D."/>
            <person name="Gonzalez J."/>
            <person name="Henrissat B."/>
            <person name="Kuo A."/>
            <person name="Liang C."/>
            <person name="Lipzen A."/>
            <person name="Lutzoni F."/>
            <person name="Magnuson J."/>
            <person name="Mondo S."/>
            <person name="Nolan M."/>
            <person name="Ohm R."/>
            <person name="Pangilinan J."/>
            <person name="Park H.-J."/>
            <person name="Ramirez L."/>
            <person name="Alfaro M."/>
            <person name="Sun H."/>
            <person name="Tritt A."/>
            <person name="Yoshinaga Y."/>
            <person name="Zwiers L.-H."/>
            <person name="Turgeon B."/>
            <person name="Goodwin S."/>
            <person name="Spatafora J."/>
            <person name="Crous P."/>
            <person name="Grigoriev I."/>
        </authorList>
    </citation>
    <scope>NUCLEOTIDE SEQUENCE</scope>
    <source>
        <strain evidence="1">ATCC 200398</strain>
    </source>
</reference>
<dbReference type="Proteomes" id="UP000799755">
    <property type="component" value="Unassembled WGS sequence"/>
</dbReference>
<proteinExistence type="predicted"/>